<evidence type="ECO:0000313" key="2">
    <source>
        <dbReference type="EMBL" id="PNT73994.1"/>
    </source>
</evidence>
<evidence type="ECO:0000313" key="3">
    <source>
        <dbReference type="EnsemblPlants" id="PNT73994"/>
    </source>
</evidence>
<dbReference type="EMBL" id="CM000880">
    <property type="protein sequence ID" value="PNT73994.1"/>
    <property type="molecule type" value="Genomic_DNA"/>
</dbReference>
<organism evidence="2">
    <name type="scientific">Brachypodium distachyon</name>
    <name type="common">Purple false brome</name>
    <name type="synonym">Trachynia distachya</name>
    <dbReference type="NCBI Taxonomy" id="15368"/>
    <lineage>
        <taxon>Eukaryota</taxon>
        <taxon>Viridiplantae</taxon>
        <taxon>Streptophyta</taxon>
        <taxon>Embryophyta</taxon>
        <taxon>Tracheophyta</taxon>
        <taxon>Spermatophyta</taxon>
        <taxon>Magnoliopsida</taxon>
        <taxon>Liliopsida</taxon>
        <taxon>Poales</taxon>
        <taxon>Poaceae</taxon>
        <taxon>BOP clade</taxon>
        <taxon>Pooideae</taxon>
        <taxon>Stipodae</taxon>
        <taxon>Brachypodieae</taxon>
        <taxon>Brachypodium</taxon>
    </lineage>
</organism>
<dbReference type="InParanoid" id="A0A2K2DI97"/>
<dbReference type="Proteomes" id="UP000008810">
    <property type="component" value="Chromosome 1"/>
</dbReference>
<dbReference type="EnsemblPlants" id="PNT73994">
    <property type="protein sequence ID" value="PNT73994"/>
    <property type="gene ID" value="BRADI_1g06222v3"/>
</dbReference>
<feature type="compositionally biased region" description="Polar residues" evidence="1">
    <location>
        <begin position="1"/>
        <end position="12"/>
    </location>
</feature>
<feature type="region of interest" description="Disordered" evidence="1">
    <location>
        <begin position="1"/>
        <end position="50"/>
    </location>
</feature>
<reference evidence="3" key="3">
    <citation type="submission" date="2018-08" db="UniProtKB">
        <authorList>
            <consortium name="EnsemblPlants"/>
        </authorList>
    </citation>
    <scope>IDENTIFICATION</scope>
    <source>
        <strain evidence="3">cv. Bd21</strain>
    </source>
</reference>
<sequence>MQSRNQISSSHQIPRLRPGSKRNLPTPVTAPRIPGRTPYGAVEPWGPVAA</sequence>
<protein>
    <submittedName>
        <fullName evidence="2 3">Uncharacterized protein</fullName>
    </submittedName>
</protein>
<reference evidence="2" key="2">
    <citation type="submission" date="2017-06" db="EMBL/GenBank/DDBJ databases">
        <title>WGS assembly of Brachypodium distachyon.</title>
        <authorList>
            <consortium name="The International Brachypodium Initiative"/>
            <person name="Lucas S."/>
            <person name="Harmon-Smith M."/>
            <person name="Lail K."/>
            <person name="Tice H."/>
            <person name="Grimwood J."/>
            <person name="Bruce D."/>
            <person name="Barry K."/>
            <person name="Shu S."/>
            <person name="Lindquist E."/>
            <person name="Wang M."/>
            <person name="Pitluck S."/>
            <person name="Vogel J.P."/>
            <person name="Garvin D.F."/>
            <person name="Mockler T.C."/>
            <person name="Schmutz J."/>
            <person name="Rokhsar D."/>
            <person name="Bevan M.W."/>
        </authorList>
    </citation>
    <scope>NUCLEOTIDE SEQUENCE</scope>
    <source>
        <strain evidence="2">Bd21</strain>
    </source>
</reference>
<proteinExistence type="predicted"/>
<name>A0A2K2DI97_BRADI</name>
<evidence type="ECO:0000313" key="4">
    <source>
        <dbReference type="Proteomes" id="UP000008810"/>
    </source>
</evidence>
<evidence type="ECO:0000256" key="1">
    <source>
        <dbReference type="SAM" id="MobiDB-lite"/>
    </source>
</evidence>
<dbReference type="Gramene" id="PNT73994">
    <property type="protein sequence ID" value="PNT73994"/>
    <property type="gene ID" value="BRADI_1g06222v3"/>
</dbReference>
<accession>A0A2K2DI97</accession>
<keyword evidence="4" id="KW-1185">Reference proteome</keyword>
<dbReference type="AlphaFoldDB" id="A0A2K2DI97"/>
<reference evidence="2 3" key="1">
    <citation type="journal article" date="2010" name="Nature">
        <title>Genome sequencing and analysis of the model grass Brachypodium distachyon.</title>
        <authorList>
            <consortium name="International Brachypodium Initiative"/>
        </authorList>
    </citation>
    <scope>NUCLEOTIDE SEQUENCE [LARGE SCALE GENOMIC DNA]</scope>
    <source>
        <strain evidence="2 3">Bd21</strain>
    </source>
</reference>
<gene>
    <name evidence="2" type="ORF">BRADI_1g06222v3</name>
</gene>